<evidence type="ECO:0000313" key="2">
    <source>
        <dbReference type="EMBL" id="CAG7833178.1"/>
    </source>
</evidence>
<keyword evidence="3" id="KW-1185">Reference proteome</keyword>
<dbReference type="Proteomes" id="UP000708208">
    <property type="component" value="Unassembled WGS sequence"/>
</dbReference>
<feature type="region of interest" description="Disordered" evidence="1">
    <location>
        <begin position="78"/>
        <end position="97"/>
    </location>
</feature>
<dbReference type="EMBL" id="CAJVCH010568856">
    <property type="protein sequence ID" value="CAG7833178.1"/>
    <property type="molecule type" value="Genomic_DNA"/>
</dbReference>
<evidence type="ECO:0000256" key="1">
    <source>
        <dbReference type="SAM" id="MobiDB-lite"/>
    </source>
</evidence>
<dbReference type="AlphaFoldDB" id="A0A8J2LDH2"/>
<proteinExistence type="predicted"/>
<feature type="region of interest" description="Disordered" evidence="1">
    <location>
        <begin position="34"/>
        <end position="56"/>
    </location>
</feature>
<reference evidence="2" key="1">
    <citation type="submission" date="2021-06" db="EMBL/GenBank/DDBJ databases">
        <authorList>
            <person name="Hodson N. C."/>
            <person name="Mongue J. A."/>
            <person name="Jaron S. K."/>
        </authorList>
    </citation>
    <scope>NUCLEOTIDE SEQUENCE</scope>
</reference>
<gene>
    <name evidence="2" type="ORF">AFUS01_LOCUS42821</name>
</gene>
<protein>
    <submittedName>
        <fullName evidence="2">Uncharacterized protein</fullName>
    </submittedName>
</protein>
<evidence type="ECO:0000313" key="3">
    <source>
        <dbReference type="Proteomes" id="UP000708208"/>
    </source>
</evidence>
<feature type="non-terminal residue" evidence="2">
    <location>
        <position position="97"/>
    </location>
</feature>
<accession>A0A8J2LDH2</accession>
<feature type="non-terminal residue" evidence="2">
    <location>
        <position position="1"/>
    </location>
</feature>
<sequence length="97" mass="8854">GEQDIQARGGWTLRRLCCDGAGSSGGSGFCWPSVGGTKSRRVSGARVNGGGGGIRVAGGGGGDADGFIGGAGRAVGGEDGDIGGAGGVGGTTAGGGD</sequence>
<comment type="caution">
    <text evidence="2">The sequence shown here is derived from an EMBL/GenBank/DDBJ whole genome shotgun (WGS) entry which is preliminary data.</text>
</comment>
<organism evidence="2 3">
    <name type="scientific">Allacma fusca</name>
    <dbReference type="NCBI Taxonomy" id="39272"/>
    <lineage>
        <taxon>Eukaryota</taxon>
        <taxon>Metazoa</taxon>
        <taxon>Ecdysozoa</taxon>
        <taxon>Arthropoda</taxon>
        <taxon>Hexapoda</taxon>
        <taxon>Collembola</taxon>
        <taxon>Symphypleona</taxon>
        <taxon>Sminthuridae</taxon>
        <taxon>Allacma</taxon>
    </lineage>
</organism>
<feature type="compositionally biased region" description="Gly residues" evidence="1">
    <location>
        <begin position="47"/>
        <end position="56"/>
    </location>
</feature>
<name>A0A8J2LDH2_9HEXA</name>